<dbReference type="Proteomes" id="UP001642487">
    <property type="component" value="Chromosome 1"/>
</dbReference>
<dbReference type="EMBL" id="OZ021735">
    <property type="protein sequence ID" value="CAK9309994.1"/>
    <property type="molecule type" value="Genomic_DNA"/>
</dbReference>
<dbReference type="InterPro" id="IPR021410">
    <property type="entry name" value="FAF"/>
</dbReference>
<protein>
    <recommendedName>
        <fullName evidence="3">FAF domain-containing protein</fullName>
    </recommendedName>
</protein>
<keyword evidence="5" id="KW-1185">Reference proteome</keyword>
<organism evidence="4 5">
    <name type="scientific">Citrullus colocynthis</name>
    <name type="common">colocynth</name>
    <dbReference type="NCBI Taxonomy" id="252529"/>
    <lineage>
        <taxon>Eukaryota</taxon>
        <taxon>Viridiplantae</taxon>
        <taxon>Streptophyta</taxon>
        <taxon>Embryophyta</taxon>
        <taxon>Tracheophyta</taxon>
        <taxon>Spermatophyta</taxon>
        <taxon>Magnoliopsida</taxon>
        <taxon>eudicotyledons</taxon>
        <taxon>Gunneridae</taxon>
        <taxon>Pentapetalae</taxon>
        <taxon>rosids</taxon>
        <taxon>fabids</taxon>
        <taxon>Cucurbitales</taxon>
        <taxon>Cucurbitaceae</taxon>
        <taxon>Benincaseae</taxon>
        <taxon>Citrullus</taxon>
    </lineage>
</organism>
<comment type="similarity">
    <text evidence="1">Belongs to the fantastic four family.</text>
</comment>
<dbReference type="PANTHER" id="PTHR33155:SF8">
    <property type="entry name" value="PROTEIN FANTASTIC FOUR 1"/>
    <property type="match status" value="1"/>
</dbReference>
<sequence>MSSSIYQGLSSCLMEPRVLRLKLSPSKSISSPPPAQDEDSDLSATHSHQQIETHLKMEENDTAGAVDSPAENRVTVNGGGNGVGGWSFLQALSRVDGHPPAKQYSPTMALSGKSLEMCTESLGSETGSDGSEISGDEKMSLFSSDKTEICPSSATAEKPVKFSRLRAKKLGKPSYPPPLTSMSGSMGVKVKPYREGGRLVLKAVSIPSTKPCFEVERGGGRLKLRLLNSLEDGDEEEVEEKGEREEESSESGGRWRKGKRCKEGGGGRKELVNWEPFLVST</sequence>
<evidence type="ECO:0000259" key="3">
    <source>
        <dbReference type="Pfam" id="PF11250"/>
    </source>
</evidence>
<evidence type="ECO:0000313" key="4">
    <source>
        <dbReference type="EMBL" id="CAK9309994.1"/>
    </source>
</evidence>
<dbReference type="InterPro" id="IPR046431">
    <property type="entry name" value="FAF_dom"/>
</dbReference>
<proteinExistence type="inferred from homology"/>
<dbReference type="PANTHER" id="PTHR33155">
    <property type="entry name" value="FANTASTIC FOUR-LIKE PROTEIN (DUF3049)"/>
    <property type="match status" value="1"/>
</dbReference>
<feature type="compositionally biased region" description="Basic and acidic residues" evidence="2">
    <location>
        <begin position="49"/>
        <end position="59"/>
    </location>
</feature>
<gene>
    <name evidence="4" type="ORF">CITCOLO1_LOCUS1596</name>
</gene>
<accession>A0ABP0XPA5</accession>
<reference evidence="4 5" key="1">
    <citation type="submission" date="2024-03" db="EMBL/GenBank/DDBJ databases">
        <authorList>
            <person name="Gkanogiannis A."/>
            <person name="Becerra Lopez-Lavalle L."/>
        </authorList>
    </citation>
    <scope>NUCLEOTIDE SEQUENCE [LARGE SCALE GENOMIC DNA]</scope>
</reference>
<dbReference type="Pfam" id="PF11250">
    <property type="entry name" value="FAF"/>
    <property type="match status" value="1"/>
</dbReference>
<name>A0ABP0XPA5_9ROSI</name>
<feature type="domain" description="FAF" evidence="3">
    <location>
        <begin position="174"/>
        <end position="226"/>
    </location>
</feature>
<evidence type="ECO:0000313" key="5">
    <source>
        <dbReference type="Proteomes" id="UP001642487"/>
    </source>
</evidence>
<evidence type="ECO:0000256" key="2">
    <source>
        <dbReference type="SAM" id="MobiDB-lite"/>
    </source>
</evidence>
<evidence type="ECO:0000256" key="1">
    <source>
        <dbReference type="ARBA" id="ARBA00008690"/>
    </source>
</evidence>
<feature type="region of interest" description="Disordered" evidence="2">
    <location>
        <begin position="232"/>
        <end position="267"/>
    </location>
</feature>
<feature type="region of interest" description="Disordered" evidence="2">
    <location>
        <begin position="24"/>
        <end position="78"/>
    </location>
</feature>
<feature type="compositionally biased region" description="Acidic residues" evidence="2">
    <location>
        <begin position="232"/>
        <end position="249"/>
    </location>
</feature>